<name>A0A8I1FSC8_9PSED</name>
<dbReference type="RefSeq" id="WP_131690212.1">
    <property type="nucleotide sequence ID" value="NZ_ATLR01000028.1"/>
</dbReference>
<dbReference type="EMBL" id="JAEKCZ010000010">
    <property type="protein sequence ID" value="MBJ2257343.1"/>
    <property type="molecule type" value="Genomic_DNA"/>
</dbReference>
<accession>A0A8I1FSC8</accession>
<gene>
    <name evidence="1" type="ORF">JFT45_12540</name>
</gene>
<dbReference type="Proteomes" id="UP000658390">
    <property type="component" value="Unassembled WGS sequence"/>
</dbReference>
<proteinExistence type="predicted"/>
<evidence type="ECO:0000313" key="1">
    <source>
        <dbReference type="EMBL" id="MBJ2257343.1"/>
    </source>
</evidence>
<sequence>MHSRLSIPIVGRNFGFKAALAIQDENTVRNIDVRNALRFLDVLIRQGCLASEQEIEHIANTIAAHICQCGKYPPLVSFTQYSSALTSVVKFVHGSSTDVPRAASTVRHLLSVLAKAKRARVPLYEHGESTCLSVFVQRECLQGIRVSTRKEWAGLKGCTYPAVLKWGRGIHPSEYY</sequence>
<organism evidence="1 2">
    <name type="scientific">Pseudomonas psychrophila</name>
    <dbReference type="NCBI Taxonomy" id="122355"/>
    <lineage>
        <taxon>Bacteria</taxon>
        <taxon>Pseudomonadati</taxon>
        <taxon>Pseudomonadota</taxon>
        <taxon>Gammaproteobacteria</taxon>
        <taxon>Pseudomonadales</taxon>
        <taxon>Pseudomonadaceae</taxon>
        <taxon>Pseudomonas</taxon>
    </lineage>
</organism>
<protein>
    <submittedName>
        <fullName evidence="1">Uncharacterized protein</fullName>
    </submittedName>
</protein>
<dbReference type="AlphaFoldDB" id="A0A8I1FSC8"/>
<reference evidence="1" key="1">
    <citation type="submission" date="2020-12" db="EMBL/GenBank/DDBJ databases">
        <title>Antibiotic resistance and phylogeny of Pseudomonas spp. isolated over three decades from chicken meat in the Norwegian food chain.</title>
        <authorList>
            <person name="Moen B."/>
        </authorList>
    </citation>
    <scope>NUCLEOTIDE SEQUENCE</scope>
    <source>
        <strain evidence="1">MF6762</strain>
    </source>
</reference>
<comment type="caution">
    <text evidence="1">The sequence shown here is derived from an EMBL/GenBank/DDBJ whole genome shotgun (WGS) entry which is preliminary data.</text>
</comment>
<evidence type="ECO:0000313" key="2">
    <source>
        <dbReference type="Proteomes" id="UP000658390"/>
    </source>
</evidence>